<reference evidence="1 2" key="1">
    <citation type="submission" date="2019-02" db="EMBL/GenBank/DDBJ databases">
        <title>Genome sequencing of Clostridium botulinum clinical isolates.</title>
        <authorList>
            <person name="Brunt J."/>
            <person name="Van Vliet A.H.M."/>
            <person name="Stringer S.C."/>
            <person name="Grant K.A."/>
            <person name="Carter A.C."/>
            <person name="Peck M.W."/>
        </authorList>
    </citation>
    <scope>NUCLEOTIDE SEQUENCE [LARGE SCALE GENOMIC DNA]</scope>
    <source>
        <strain evidence="1 2">R1125/03</strain>
    </source>
</reference>
<sequence length="71" mass="7847">MILNVGSLVLSASKFKVWIIYPSTIQNHLLDFLANAFEIIGDVPKEILIDNASTMIDYAKTNGSEVKLPPQ</sequence>
<comment type="caution">
    <text evidence="1">The sequence shown here is derived from an EMBL/GenBank/DDBJ whole genome shotgun (WGS) entry which is preliminary data.</text>
</comment>
<evidence type="ECO:0000313" key="2">
    <source>
        <dbReference type="Proteomes" id="UP000473089"/>
    </source>
</evidence>
<dbReference type="EMBL" id="SGJP01000006">
    <property type="protein sequence ID" value="NFA59575.1"/>
    <property type="molecule type" value="Genomic_DNA"/>
</dbReference>
<evidence type="ECO:0000313" key="1">
    <source>
        <dbReference type="EMBL" id="NFA59575.1"/>
    </source>
</evidence>
<name>A0A6M0SX78_CLOBO</name>
<proteinExistence type="predicted"/>
<protein>
    <recommendedName>
        <fullName evidence="3">Integrase catalytic domain-containing protein</fullName>
    </recommendedName>
</protein>
<gene>
    <name evidence="1" type="ORF">EXM42_03940</name>
</gene>
<evidence type="ECO:0008006" key="3">
    <source>
        <dbReference type="Google" id="ProtNLM"/>
    </source>
</evidence>
<organism evidence="1 2">
    <name type="scientific">Clostridium botulinum</name>
    <dbReference type="NCBI Taxonomy" id="1491"/>
    <lineage>
        <taxon>Bacteria</taxon>
        <taxon>Bacillati</taxon>
        <taxon>Bacillota</taxon>
        <taxon>Clostridia</taxon>
        <taxon>Eubacteriales</taxon>
        <taxon>Clostridiaceae</taxon>
        <taxon>Clostridium</taxon>
    </lineage>
</organism>
<accession>A0A6M0SX78</accession>
<dbReference type="AlphaFoldDB" id="A0A6M0SX78"/>
<dbReference type="Proteomes" id="UP000473089">
    <property type="component" value="Unassembled WGS sequence"/>
</dbReference>